<accession>A0A223KPD0</accession>
<feature type="transmembrane region" description="Helical" evidence="5">
    <location>
        <begin position="234"/>
        <end position="253"/>
    </location>
</feature>
<feature type="transmembrane region" description="Helical" evidence="5">
    <location>
        <begin position="285"/>
        <end position="304"/>
    </location>
</feature>
<sequence length="338" mass="38384">MNKIINARTVPTFIIFFIVIVSPSLVSAHVKWFTEVAPEKEMIENILSPLFMTLSLLIALFLAVLTQLSEPLVERIPFLKKLDVSLDRFRKYSRYLLKYGTALALIIQAVSGTIFAPEFPIQNGFVTILLWITIAFLVIPHHYSTKAGSIILLGLFIYQLQIAGLFHMLDYGFYVAIIGVLLVGKTKLENWGFPFLYLGTGLSLCWVAVEKWVFPIMSIDIIQNHQVPTFGFPPATFVVLAAFIEFVVGYLLVVGILNRVLAFVLTLIFISTTMLFGITEIIGHFMIHIVLIIFIIEGVSFYDPPIKIHKSLLNQMIFVFLNFLFVLATFLLIYYRFA</sequence>
<evidence type="ECO:0000256" key="1">
    <source>
        <dbReference type="ARBA" id="ARBA00004141"/>
    </source>
</evidence>
<dbReference type="Pfam" id="PF07681">
    <property type="entry name" value="DoxX"/>
    <property type="match status" value="1"/>
</dbReference>
<dbReference type="EMBL" id="CP018866">
    <property type="protein sequence ID" value="AST91351.1"/>
    <property type="molecule type" value="Genomic_DNA"/>
</dbReference>
<dbReference type="GO" id="GO:0016020">
    <property type="term" value="C:membrane"/>
    <property type="evidence" value="ECO:0007669"/>
    <property type="project" value="UniProtKB-SubCell"/>
</dbReference>
<feature type="transmembrane region" description="Helical" evidence="5">
    <location>
        <begin position="46"/>
        <end position="65"/>
    </location>
</feature>
<organism evidence="6 7">
    <name type="scientific">Sutcliffiella cohnii</name>
    <dbReference type="NCBI Taxonomy" id="33932"/>
    <lineage>
        <taxon>Bacteria</taxon>
        <taxon>Bacillati</taxon>
        <taxon>Bacillota</taxon>
        <taxon>Bacilli</taxon>
        <taxon>Bacillales</taxon>
        <taxon>Bacillaceae</taxon>
        <taxon>Sutcliffiella</taxon>
    </lineage>
</organism>
<feature type="transmembrane region" description="Helical" evidence="5">
    <location>
        <begin position="260"/>
        <end position="279"/>
    </location>
</feature>
<evidence type="ECO:0000256" key="3">
    <source>
        <dbReference type="ARBA" id="ARBA00022989"/>
    </source>
</evidence>
<feature type="transmembrane region" description="Helical" evidence="5">
    <location>
        <begin position="121"/>
        <end position="140"/>
    </location>
</feature>
<proteinExistence type="predicted"/>
<name>A0A223KPD0_9BACI</name>
<dbReference type="RefSeq" id="WP_066411763.1">
    <property type="nucleotide sequence ID" value="NZ_CP018866.1"/>
</dbReference>
<evidence type="ECO:0000256" key="4">
    <source>
        <dbReference type="ARBA" id="ARBA00023136"/>
    </source>
</evidence>
<keyword evidence="3 5" id="KW-1133">Transmembrane helix</keyword>
<reference evidence="6 7" key="1">
    <citation type="submission" date="2016-12" db="EMBL/GenBank/DDBJ databases">
        <title>The whole genome sequencing and assembly of Bacillus cohnii DSM 6307T strain.</title>
        <authorList>
            <person name="Lee Y.-J."/>
            <person name="Yi H."/>
            <person name="Bahn Y.-S."/>
            <person name="Kim J.F."/>
            <person name="Lee D.-W."/>
        </authorList>
    </citation>
    <scope>NUCLEOTIDE SEQUENCE [LARGE SCALE GENOMIC DNA]</scope>
    <source>
        <strain evidence="6 7">DSM 6307</strain>
    </source>
</reference>
<dbReference type="KEGG" id="bcoh:BC6307_08710"/>
<keyword evidence="7" id="KW-1185">Reference proteome</keyword>
<evidence type="ECO:0000256" key="2">
    <source>
        <dbReference type="ARBA" id="ARBA00022692"/>
    </source>
</evidence>
<evidence type="ECO:0000256" key="5">
    <source>
        <dbReference type="SAM" id="Phobius"/>
    </source>
</evidence>
<protein>
    <recommendedName>
        <fullName evidence="8">DoxX family membrane protein</fullName>
    </recommendedName>
</protein>
<dbReference type="STRING" id="1314751.GCA_001591425_00544"/>
<feature type="transmembrane region" description="Helical" evidence="5">
    <location>
        <begin position="195"/>
        <end position="214"/>
    </location>
</feature>
<dbReference type="Proteomes" id="UP000215224">
    <property type="component" value="Chromosome"/>
</dbReference>
<feature type="transmembrane region" description="Helical" evidence="5">
    <location>
        <begin position="147"/>
        <end position="165"/>
    </location>
</feature>
<keyword evidence="2 5" id="KW-0812">Transmembrane</keyword>
<evidence type="ECO:0008006" key="8">
    <source>
        <dbReference type="Google" id="ProtNLM"/>
    </source>
</evidence>
<dbReference type="InterPro" id="IPR032808">
    <property type="entry name" value="DoxX"/>
</dbReference>
<keyword evidence="4 5" id="KW-0472">Membrane</keyword>
<feature type="transmembrane region" description="Helical" evidence="5">
    <location>
        <begin position="12"/>
        <end position="34"/>
    </location>
</feature>
<evidence type="ECO:0000313" key="7">
    <source>
        <dbReference type="Proteomes" id="UP000215224"/>
    </source>
</evidence>
<evidence type="ECO:0000313" key="6">
    <source>
        <dbReference type="EMBL" id="AST91351.1"/>
    </source>
</evidence>
<feature type="transmembrane region" description="Helical" evidence="5">
    <location>
        <begin position="96"/>
        <end position="115"/>
    </location>
</feature>
<gene>
    <name evidence="6" type="ORF">BC6307_08710</name>
</gene>
<dbReference type="AlphaFoldDB" id="A0A223KPD0"/>
<comment type="subcellular location">
    <subcellularLocation>
        <location evidence="1">Membrane</location>
        <topology evidence="1">Multi-pass membrane protein</topology>
    </subcellularLocation>
</comment>
<feature type="transmembrane region" description="Helical" evidence="5">
    <location>
        <begin position="316"/>
        <end position="337"/>
    </location>
</feature>